<dbReference type="EMBL" id="CM041538">
    <property type="protein sequence ID" value="KAI3369116.1"/>
    <property type="molecule type" value="Genomic_DNA"/>
</dbReference>
<gene>
    <name evidence="1" type="ORF">L3Q82_025440</name>
</gene>
<proteinExistence type="predicted"/>
<reference evidence="1" key="1">
    <citation type="submission" date="2022-04" db="EMBL/GenBank/DDBJ databases">
        <title>Jade perch genome.</title>
        <authorList>
            <person name="Chao B."/>
        </authorList>
    </citation>
    <scope>NUCLEOTIDE SEQUENCE</scope>
    <source>
        <strain evidence="1">CB-2022</strain>
    </source>
</reference>
<keyword evidence="2" id="KW-1185">Reference proteome</keyword>
<sequence>MRCSRTPPPIVMKCFERLVMAHHCVDVTPQQRLPPGCVLDSPFTLLTHTAQIELSDREVADDSCGECRTTIRLQQEGQASALYFLRRHPLRRGGAGWGALSPDLLQMCGGESCPPASSCGTAAARRRRRRRLCRGWTPAVHGTAHTVCPPPLRQAGGCGALKAGPQTEEQLLPGSCETVEPWRTP</sequence>
<evidence type="ECO:0000313" key="2">
    <source>
        <dbReference type="Proteomes" id="UP000831701"/>
    </source>
</evidence>
<protein>
    <submittedName>
        <fullName evidence="1">Uncharacterized protein</fullName>
    </submittedName>
</protein>
<dbReference type="Proteomes" id="UP000831701">
    <property type="component" value="Chromosome 8"/>
</dbReference>
<evidence type="ECO:0000313" key="1">
    <source>
        <dbReference type="EMBL" id="KAI3369116.1"/>
    </source>
</evidence>
<feature type="non-terminal residue" evidence="1">
    <location>
        <position position="185"/>
    </location>
</feature>
<accession>A0ACB8WMR9</accession>
<organism evidence="1 2">
    <name type="scientific">Scortum barcoo</name>
    <name type="common">barcoo grunter</name>
    <dbReference type="NCBI Taxonomy" id="214431"/>
    <lineage>
        <taxon>Eukaryota</taxon>
        <taxon>Metazoa</taxon>
        <taxon>Chordata</taxon>
        <taxon>Craniata</taxon>
        <taxon>Vertebrata</taxon>
        <taxon>Euteleostomi</taxon>
        <taxon>Actinopterygii</taxon>
        <taxon>Neopterygii</taxon>
        <taxon>Teleostei</taxon>
        <taxon>Neoteleostei</taxon>
        <taxon>Acanthomorphata</taxon>
        <taxon>Eupercaria</taxon>
        <taxon>Centrarchiformes</taxon>
        <taxon>Terapontoidei</taxon>
        <taxon>Terapontidae</taxon>
        <taxon>Scortum</taxon>
    </lineage>
</organism>
<comment type="caution">
    <text evidence="1">The sequence shown here is derived from an EMBL/GenBank/DDBJ whole genome shotgun (WGS) entry which is preliminary data.</text>
</comment>
<name>A0ACB8WMR9_9TELE</name>